<keyword evidence="8" id="KW-0406">Ion transport</keyword>
<evidence type="ECO:0000256" key="11">
    <source>
        <dbReference type="SAM" id="Phobius"/>
    </source>
</evidence>
<feature type="transmembrane region" description="Helical" evidence="11">
    <location>
        <begin position="393"/>
        <end position="415"/>
    </location>
</feature>
<dbReference type="Gene3D" id="1.20.1250.20">
    <property type="entry name" value="MFS general substrate transporter like domains"/>
    <property type="match status" value="2"/>
</dbReference>
<dbReference type="RefSeq" id="XP_016210048.1">
    <property type="nucleotide sequence ID" value="XM_016362083.1"/>
</dbReference>
<dbReference type="VEuPathDB" id="FungiDB:PV09_08220"/>
<dbReference type="PANTHER" id="PTHR23501">
    <property type="entry name" value="MAJOR FACILITATOR SUPERFAMILY"/>
    <property type="match status" value="1"/>
</dbReference>
<evidence type="ECO:0000256" key="2">
    <source>
        <dbReference type="ARBA" id="ARBA00008335"/>
    </source>
</evidence>
<dbReference type="PROSITE" id="PS50850">
    <property type="entry name" value="MFS"/>
    <property type="match status" value="1"/>
</dbReference>
<sequence>MPFPLRNPLKPQSPAGLGHEAVLETGESKLPQPNVEPAKDSNLAHEQLDGRSPDPGAQGGVKKVEAITLTWTRPELVVAYVSFFLLYFVNAFQASITANLTAYVLSGFESHSLIPVIYIVSNVMSAATYLPLAKILDLWGRAQGFFAMASLATMGLILMATTSNVQTFCAAQVFYSIGFTGMIFSIDVMTADSSKLRHRGLAFAFTSSPYIITALAGPKAAEGFYENISWRWAFGCFSIILPFVATPLFLLLLRNERKAKKNGLLVKEKSGRTLVESVWHYVIEFDGIGVFLLAAGLVIFLLPFSLADYTAESWKRASTISMLVIGFLLLLTFVIHERFFASKPFIPYRLLISRTILGTCILDSTYQIAYYCWGSYFSSYLQVVNNLTITQAGWVTGIFDIIAGLWLIFVGFLMMRTGRFKWLLLSAVPLYMLGVGLLIYFRRPHTNIGYIIMCQIFLAFSGSTMILCMQVSVMSVAEHGDIAAVLAILGLFGYIGGAIGNSISGAIWTNTLPVQLQKLLPESCSADWETIYNDLTVQLSYPMDDPCREAIMQSYGAAQRRMLIAGTSIMSIAVVCVFLIKNVKIDRQQMKGVLF</sequence>
<feature type="transmembrane region" description="Helical" evidence="11">
    <location>
        <begin position="448"/>
        <end position="471"/>
    </location>
</feature>
<keyword evidence="5 11" id="KW-0812">Transmembrane</keyword>
<comment type="subcellular location">
    <subcellularLocation>
        <location evidence="1">Membrane</location>
        <topology evidence="1">Multi-pass membrane protein</topology>
    </subcellularLocation>
</comment>
<dbReference type="InterPro" id="IPR011701">
    <property type="entry name" value="MFS"/>
</dbReference>
<dbReference type="InterPro" id="IPR036259">
    <property type="entry name" value="MFS_trans_sf"/>
</dbReference>
<feature type="transmembrane region" description="Helical" evidence="11">
    <location>
        <begin position="422"/>
        <end position="442"/>
    </location>
</feature>
<keyword evidence="4" id="KW-0410">Iron transport</keyword>
<evidence type="ECO:0000256" key="1">
    <source>
        <dbReference type="ARBA" id="ARBA00004141"/>
    </source>
</evidence>
<dbReference type="PANTHER" id="PTHR23501:SF55">
    <property type="entry name" value="SIDEROPHORE IRON TRANSPORTER, PUTATIVE (AFU_ORTHOLOGUE AFUA_3G03440)-RELATED"/>
    <property type="match status" value="1"/>
</dbReference>
<feature type="transmembrane region" description="Helical" evidence="11">
    <location>
        <begin position="316"/>
        <end position="335"/>
    </location>
</feature>
<proteinExistence type="inferred from homology"/>
<evidence type="ECO:0000256" key="6">
    <source>
        <dbReference type="ARBA" id="ARBA00022989"/>
    </source>
</evidence>
<dbReference type="SUPFAM" id="SSF103473">
    <property type="entry name" value="MFS general substrate transporter"/>
    <property type="match status" value="1"/>
</dbReference>
<feature type="transmembrane region" description="Helical" evidence="11">
    <location>
        <begin position="562"/>
        <end position="580"/>
    </location>
</feature>
<feature type="compositionally biased region" description="Basic and acidic residues" evidence="10">
    <location>
        <begin position="37"/>
        <end position="52"/>
    </location>
</feature>
<dbReference type="GO" id="GO:0005886">
    <property type="term" value="C:plasma membrane"/>
    <property type="evidence" value="ECO:0007669"/>
    <property type="project" value="TreeGrafter"/>
</dbReference>
<dbReference type="GO" id="GO:0006826">
    <property type="term" value="P:iron ion transport"/>
    <property type="evidence" value="ECO:0007669"/>
    <property type="project" value="UniProtKB-KW"/>
</dbReference>
<keyword evidence="3" id="KW-0813">Transport</keyword>
<feature type="transmembrane region" description="Helical" evidence="11">
    <location>
        <begin position="483"/>
        <end position="508"/>
    </location>
</feature>
<feature type="domain" description="Major facilitator superfamily (MFS) profile" evidence="12">
    <location>
        <begin position="79"/>
        <end position="584"/>
    </location>
</feature>
<dbReference type="FunFam" id="1.20.1250.20:FF:000302">
    <property type="entry name" value="MFS siderochrome iron transporter MirB"/>
    <property type="match status" value="1"/>
</dbReference>
<evidence type="ECO:0000259" key="12">
    <source>
        <dbReference type="PROSITE" id="PS50850"/>
    </source>
</evidence>
<feature type="transmembrane region" description="Helical" evidence="11">
    <location>
        <begin position="77"/>
        <end position="100"/>
    </location>
</feature>
<evidence type="ECO:0000256" key="5">
    <source>
        <dbReference type="ARBA" id="ARBA00022692"/>
    </source>
</evidence>
<evidence type="ECO:0000256" key="3">
    <source>
        <dbReference type="ARBA" id="ARBA00022448"/>
    </source>
</evidence>
<feature type="transmembrane region" description="Helical" evidence="11">
    <location>
        <begin position="278"/>
        <end position="304"/>
    </location>
</feature>
<dbReference type="EMBL" id="KN847566">
    <property type="protein sequence ID" value="KIW00179.1"/>
    <property type="molecule type" value="Genomic_DNA"/>
</dbReference>
<feature type="transmembrane region" description="Helical" evidence="11">
    <location>
        <begin position="232"/>
        <end position="253"/>
    </location>
</feature>
<evidence type="ECO:0000313" key="13">
    <source>
        <dbReference type="EMBL" id="KIW00179.1"/>
    </source>
</evidence>
<keyword evidence="9 11" id="KW-0472">Membrane</keyword>
<evidence type="ECO:0000256" key="9">
    <source>
        <dbReference type="ARBA" id="ARBA00023136"/>
    </source>
</evidence>
<evidence type="ECO:0000256" key="4">
    <source>
        <dbReference type="ARBA" id="ARBA00022496"/>
    </source>
</evidence>
<feature type="transmembrane region" description="Helical" evidence="11">
    <location>
        <begin position="112"/>
        <end position="132"/>
    </location>
</feature>
<dbReference type="GO" id="GO:0022857">
    <property type="term" value="F:transmembrane transporter activity"/>
    <property type="evidence" value="ECO:0007669"/>
    <property type="project" value="InterPro"/>
</dbReference>
<feature type="transmembrane region" description="Helical" evidence="11">
    <location>
        <begin position="356"/>
        <end position="373"/>
    </location>
</feature>
<keyword evidence="7" id="KW-0408">Iron</keyword>
<evidence type="ECO:0000313" key="14">
    <source>
        <dbReference type="Proteomes" id="UP000053259"/>
    </source>
</evidence>
<accession>A0A0D2AM17</accession>
<dbReference type="HOGENOM" id="CLU_012970_1_0_1"/>
<keyword evidence="14" id="KW-1185">Reference proteome</keyword>
<evidence type="ECO:0000256" key="7">
    <source>
        <dbReference type="ARBA" id="ARBA00023004"/>
    </source>
</evidence>
<feature type="transmembrane region" description="Helical" evidence="11">
    <location>
        <begin position="144"/>
        <end position="161"/>
    </location>
</feature>
<feature type="region of interest" description="Disordered" evidence="10">
    <location>
        <begin position="1"/>
        <end position="59"/>
    </location>
</feature>
<dbReference type="GO" id="GO:0010106">
    <property type="term" value="P:cellular response to iron ion starvation"/>
    <property type="evidence" value="ECO:0007669"/>
    <property type="project" value="UniProtKB-ARBA"/>
</dbReference>
<comment type="similarity">
    <text evidence="2">Belongs to the major facilitator superfamily.</text>
</comment>
<dbReference type="FunCoup" id="A0A0D2AM17">
    <property type="interactions" value="21"/>
</dbReference>
<feature type="transmembrane region" description="Helical" evidence="11">
    <location>
        <begin position="201"/>
        <end position="220"/>
    </location>
</feature>
<organism evidence="13 14">
    <name type="scientific">Verruconis gallopava</name>
    <dbReference type="NCBI Taxonomy" id="253628"/>
    <lineage>
        <taxon>Eukaryota</taxon>
        <taxon>Fungi</taxon>
        <taxon>Dikarya</taxon>
        <taxon>Ascomycota</taxon>
        <taxon>Pezizomycotina</taxon>
        <taxon>Dothideomycetes</taxon>
        <taxon>Pleosporomycetidae</taxon>
        <taxon>Venturiales</taxon>
        <taxon>Sympoventuriaceae</taxon>
        <taxon>Verruconis</taxon>
    </lineage>
</organism>
<gene>
    <name evidence="13" type="ORF">PV09_08220</name>
</gene>
<evidence type="ECO:0000256" key="10">
    <source>
        <dbReference type="SAM" id="MobiDB-lite"/>
    </source>
</evidence>
<protein>
    <recommendedName>
        <fullName evidence="12">Major facilitator superfamily (MFS) profile domain-containing protein</fullName>
    </recommendedName>
</protein>
<name>A0A0D2AM17_9PEZI</name>
<dbReference type="Proteomes" id="UP000053259">
    <property type="component" value="Unassembled WGS sequence"/>
</dbReference>
<dbReference type="GeneID" id="27316193"/>
<dbReference type="FunFam" id="1.20.1250.20:FF:000284">
    <property type="entry name" value="Siderophore iron transporter mirB"/>
    <property type="match status" value="1"/>
</dbReference>
<dbReference type="InterPro" id="IPR020846">
    <property type="entry name" value="MFS_dom"/>
</dbReference>
<reference evidence="13 14" key="1">
    <citation type="submission" date="2015-01" db="EMBL/GenBank/DDBJ databases">
        <title>The Genome Sequence of Ochroconis gallopava CBS43764.</title>
        <authorList>
            <consortium name="The Broad Institute Genomics Platform"/>
            <person name="Cuomo C."/>
            <person name="de Hoog S."/>
            <person name="Gorbushina A."/>
            <person name="Stielow B."/>
            <person name="Teixiera M."/>
            <person name="Abouelleil A."/>
            <person name="Chapman S.B."/>
            <person name="Priest M."/>
            <person name="Young S.K."/>
            <person name="Wortman J."/>
            <person name="Nusbaum C."/>
            <person name="Birren B."/>
        </authorList>
    </citation>
    <scope>NUCLEOTIDE SEQUENCE [LARGE SCALE GENOMIC DNA]</scope>
    <source>
        <strain evidence="13 14">CBS 43764</strain>
    </source>
</reference>
<evidence type="ECO:0000256" key="8">
    <source>
        <dbReference type="ARBA" id="ARBA00023065"/>
    </source>
</evidence>
<keyword evidence="6 11" id="KW-1133">Transmembrane helix</keyword>
<dbReference type="AlphaFoldDB" id="A0A0D2AM17"/>
<dbReference type="OrthoDB" id="4078873at2759"/>
<feature type="transmembrane region" description="Helical" evidence="11">
    <location>
        <begin position="173"/>
        <end position="189"/>
    </location>
</feature>
<dbReference type="Pfam" id="PF07690">
    <property type="entry name" value="MFS_1"/>
    <property type="match status" value="1"/>
</dbReference>
<dbReference type="InParanoid" id="A0A0D2AM17"/>